<dbReference type="Proteomes" id="UP001519460">
    <property type="component" value="Unassembled WGS sequence"/>
</dbReference>
<keyword evidence="2" id="KW-1185">Reference proteome</keyword>
<organism evidence="1 2">
    <name type="scientific">Batillaria attramentaria</name>
    <dbReference type="NCBI Taxonomy" id="370345"/>
    <lineage>
        <taxon>Eukaryota</taxon>
        <taxon>Metazoa</taxon>
        <taxon>Spiralia</taxon>
        <taxon>Lophotrochozoa</taxon>
        <taxon>Mollusca</taxon>
        <taxon>Gastropoda</taxon>
        <taxon>Caenogastropoda</taxon>
        <taxon>Sorbeoconcha</taxon>
        <taxon>Cerithioidea</taxon>
        <taxon>Batillariidae</taxon>
        <taxon>Batillaria</taxon>
    </lineage>
</organism>
<protein>
    <submittedName>
        <fullName evidence="1">Uncharacterized protein</fullName>
    </submittedName>
</protein>
<dbReference type="EMBL" id="JACVVK020000124">
    <property type="protein sequence ID" value="KAK7490646.1"/>
    <property type="molecule type" value="Genomic_DNA"/>
</dbReference>
<sequence>MHNTTAEIKPRIPKLFAHMASAINLIALERDKRSLNPNHAGNQMQHSQLQEWKGLSILLPGGACLPASPRAAREIKGGAMLDDSISSVKWAETNIIYRSILRQLPMNKSF</sequence>
<proteinExistence type="predicted"/>
<dbReference type="AlphaFoldDB" id="A0ABD0KTP3"/>
<accession>A0ABD0KTP3</accession>
<name>A0ABD0KTP3_9CAEN</name>
<reference evidence="1 2" key="1">
    <citation type="journal article" date="2023" name="Sci. Data">
        <title>Genome assembly of the Korean intertidal mud-creeper Batillaria attramentaria.</title>
        <authorList>
            <person name="Patra A.K."/>
            <person name="Ho P.T."/>
            <person name="Jun S."/>
            <person name="Lee S.J."/>
            <person name="Kim Y."/>
            <person name="Won Y.J."/>
        </authorList>
    </citation>
    <scope>NUCLEOTIDE SEQUENCE [LARGE SCALE GENOMIC DNA]</scope>
    <source>
        <strain evidence="1">Wonlab-2016</strain>
    </source>
</reference>
<evidence type="ECO:0000313" key="1">
    <source>
        <dbReference type="EMBL" id="KAK7490646.1"/>
    </source>
</evidence>
<gene>
    <name evidence="1" type="ORF">BaRGS_00018063</name>
</gene>
<comment type="caution">
    <text evidence="1">The sequence shown here is derived from an EMBL/GenBank/DDBJ whole genome shotgun (WGS) entry which is preliminary data.</text>
</comment>
<evidence type="ECO:0000313" key="2">
    <source>
        <dbReference type="Proteomes" id="UP001519460"/>
    </source>
</evidence>